<reference evidence="6" key="1">
    <citation type="journal article" date="2019" name="Int. J. Syst. Evol. Microbiol.">
        <title>The Global Catalogue of Microorganisms (GCM) 10K type strain sequencing project: providing services to taxonomists for standard genome sequencing and annotation.</title>
        <authorList>
            <consortium name="The Broad Institute Genomics Platform"/>
            <consortium name="The Broad Institute Genome Sequencing Center for Infectious Disease"/>
            <person name="Wu L."/>
            <person name="Ma J."/>
        </authorList>
    </citation>
    <scope>NUCLEOTIDE SEQUENCE [LARGE SCALE GENOMIC DNA]</scope>
    <source>
        <strain evidence="6">NBRC 105857</strain>
    </source>
</reference>
<keyword evidence="2" id="KW-0238">DNA-binding</keyword>
<dbReference type="EMBL" id="BSOJ01000012">
    <property type="protein sequence ID" value="GLR26165.1"/>
    <property type="molecule type" value="Genomic_DNA"/>
</dbReference>
<evidence type="ECO:0000256" key="3">
    <source>
        <dbReference type="ARBA" id="ARBA00023163"/>
    </source>
</evidence>
<organism evidence="5 6">
    <name type="scientific">Limnobacter litoralis</name>
    <dbReference type="NCBI Taxonomy" id="481366"/>
    <lineage>
        <taxon>Bacteria</taxon>
        <taxon>Pseudomonadati</taxon>
        <taxon>Pseudomonadota</taxon>
        <taxon>Betaproteobacteria</taxon>
        <taxon>Burkholderiales</taxon>
        <taxon>Burkholderiaceae</taxon>
        <taxon>Limnobacter</taxon>
    </lineage>
</organism>
<protein>
    <recommendedName>
        <fullName evidence="4">HTH araC/xylS-type domain-containing protein</fullName>
    </recommendedName>
</protein>
<dbReference type="PANTHER" id="PTHR43280">
    <property type="entry name" value="ARAC-FAMILY TRANSCRIPTIONAL REGULATOR"/>
    <property type="match status" value="1"/>
</dbReference>
<accession>A0ABQ5YNI5</accession>
<dbReference type="PROSITE" id="PS01124">
    <property type="entry name" value="HTH_ARAC_FAMILY_2"/>
    <property type="match status" value="1"/>
</dbReference>
<keyword evidence="1" id="KW-0805">Transcription regulation</keyword>
<evidence type="ECO:0000256" key="2">
    <source>
        <dbReference type="ARBA" id="ARBA00023125"/>
    </source>
</evidence>
<dbReference type="PANTHER" id="PTHR43280:SF32">
    <property type="entry name" value="TRANSCRIPTIONAL REGULATORY PROTEIN"/>
    <property type="match status" value="1"/>
</dbReference>
<dbReference type="SMART" id="SM00342">
    <property type="entry name" value="HTH_ARAC"/>
    <property type="match status" value="1"/>
</dbReference>
<keyword evidence="3" id="KW-0804">Transcription</keyword>
<comment type="caution">
    <text evidence="5">The sequence shown here is derived from an EMBL/GenBank/DDBJ whole genome shotgun (WGS) entry which is preliminary data.</text>
</comment>
<keyword evidence="6" id="KW-1185">Reference proteome</keyword>
<proteinExistence type="predicted"/>
<dbReference type="Pfam" id="PF12833">
    <property type="entry name" value="HTH_18"/>
    <property type="match status" value="1"/>
</dbReference>
<gene>
    <name evidence="5" type="ORF">GCM10007875_12530</name>
</gene>
<dbReference type="InterPro" id="IPR009057">
    <property type="entry name" value="Homeodomain-like_sf"/>
</dbReference>
<evidence type="ECO:0000259" key="4">
    <source>
        <dbReference type="PROSITE" id="PS01124"/>
    </source>
</evidence>
<dbReference type="Gene3D" id="1.10.10.60">
    <property type="entry name" value="Homeodomain-like"/>
    <property type="match status" value="1"/>
</dbReference>
<dbReference type="SUPFAM" id="SSF46689">
    <property type="entry name" value="Homeodomain-like"/>
    <property type="match status" value="1"/>
</dbReference>
<feature type="domain" description="HTH araC/xylS-type" evidence="4">
    <location>
        <begin position="113"/>
        <end position="211"/>
    </location>
</feature>
<name>A0ABQ5YNI5_9BURK</name>
<evidence type="ECO:0000313" key="5">
    <source>
        <dbReference type="EMBL" id="GLR26165.1"/>
    </source>
</evidence>
<sequence length="217" mass="25036">MHSFDWRTDWDGWLIIFKPEALPETLVKRLSHDVESLFDELPTLFMPPPEEHDAGLRIISQMALDSGRYADLASGNRLIVTGLYYLLMRVNLFVQGHGLSQRKSNQKLFKRFQQFKKMVEVRLSTQHHVHEYAQILGCSEKSLNRAVFAVEKMTAKAYLTQRIVLEAKRMLIHSMQPVGSIGIDLGFDEATNFVKFFKREVGMPPMTFRGLYLEKGS</sequence>
<dbReference type="InterPro" id="IPR018060">
    <property type="entry name" value="HTH_AraC"/>
</dbReference>
<dbReference type="Proteomes" id="UP001156664">
    <property type="component" value="Unassembled WGS sequence"/>
</dbReference>
<evidence type="ECO:0000313" key="6">
    <source>
        <dbReference type="Proteomes" id="UP001156664"/>
    </source>
</evidence>
<evidence type="ECO:0000256" key="1">
    <source>
        <dbReference type="ARBA" id="ARBA00023015"/>
    </source>
</evidence>